<dbReference type="HAMAP" id="MF_00777">
    <property type="entry name" value="Ribosomal_eS31"/>
    <property type="match status" value="1"/>
</dbReference>
<dbReference type="InterPro" id="IPR002906">
    <property type="entry name" value="Ribosomal_eS31"/>
</dbReference>
<evidence type="ECO:0000259" key="7">
    <source>
        <dbReference type="SMART" id="SM01402"/>
    </source>
</evidence>
<dbReference type="InterPro" id="IPR022845">
    <property type="entry name" value="Ribosomal_eS31_arc"/>
</dbReference>
<dbReference type="OrthoDB" id="25142at2157"/>
<dbReference type="GO" id="GO:0008270">
    <property type="term" value="F:zinc ion binding"/>
    <property type="evidence" value="ECO:0007669"/>
    <property type="project" value="UniProtKB-UniRule"/>
</dbReference>
<feature type="domain" description="Small ribosomal subunit protein eS31" evidence="7">
    <location>
        <begin position="8"/>
        <end position="53"/>
    </location>
</feature>
<accession>A0A830GYJ2</accession>
<keyword evidence="3 6" id="KW-0862">Zinc</keyword>
<evidence type="ECO:0000256" key="5">
    <source>
        <dbReference type="ARBA" id="ARBA00023274"/>
    </source>
</evidence>
<comment type="subunit">
    <text evidence="6">Part of the 30S ribosomal subunit.</text>
</comment>
<comment type="similarity">
    <text evidence="6">Belongs to the eukaryotic ribosomal protein eS31 family.</text>
</comment>
<proteinExistence type="inferred from homology"/>
<evidence type="ECO:0000313" key="9">
    <source>
        <dbReference type="Proteomes" id="UP000610960"/>
    </source>
</evidence>
<dbReference type="InterPro" id="IPR011332">
    <property type="entry name" value="Ribosomal_zn-bd"/>
</dbReference>
<dbReference type="SMART" id="SM01402">
    <property type="entry name" value="Ribosomal_S27"/>
    <property type="match status" value="1"/>
</dbReference>
<organism evidence="8 9">
    <name type="scientific">Thermocladium modestius</name>
    <dbReference type="NCBI Taxonomy" id="62609"/>
    <lineage>
        <taxon>Archaea</taxon>
        <taxon>Thermoproteota</taxon>
        <taxon>Thermoprotei</taxon>
        <taxon>Thermoproteales</taxon>
        <taxon>Thermoproteaceae</taxon>
        <taxon>Thermocladium</taxon>
    </lineage>
</organism>
<dbReference type="AlphaFoldDB" id="A0A830GYJ2"/>
<keyword evidence="4 6" id="KW-0689">Ribosomal protein</keyword>
<evidence type="ECO:0000256" key="4">
    <source>
        <dbReference type="ARBA" id="ARBA00022980"/>
    </source>
</evidence>
<keyword evidence="5 6" id="KW-0687">Ribonucleoprotein</keyword>
<comment type="caution">
    <text evidence="8">The sequence shown here is derived from an EMBL/GenBank/DDBJ whole genome shotgun (WGS) entry which is preliminary data.</text>
</comment>
<dbReference type="GO" id="GO:0006412">
    <property type="term" value="P:translation"/>
    <property type="evidence" value="ECO:0007669"/>
    <property type="project" value="UniProtKB-UniRule"/>
</dbReference>
<gene>
    <name evidence="6" type="primary">rps27ae</name>
    <name evidence="8" type="ORF">GCM10007981_18890</name>
</gene>
<keyword evidence="2 6" id="KW-0863">Zinc-finger</keyword>
<dbReference type="GO" id="GO:1990904">
    <property type="term" value="C:ribonucleoprotein complex"/>
    <property type="evidence" value="ECO:0007669"/>
    <property type="project" value="UniProtKB-KW"/>
</dbReference>
<comment type="caution">
    <text evidence="6">Lacks conserved residue(s) required for the propagation of feature annotation.</text>
</comment>
<dbReference type="RefSeq" id="WP_188597144.1">
    <property type="nucleotide sequence ID" value="NZ_BMNL01000004.1"/>
</dbReference>
<dbReference type="Proteomes" id="UP000610960">
    <property type="component" value="Unassembled WGS sequence"/>
</dbReference>
<keyword evidence="9" id="KW-1185">Reference proteome</keyword>
<dbReference type="Gene3D" id="6.20.50.180">
    <property type="match status" value="1"/>
</dbReference>
<evidence type="ECO:0000256" key="1">
    <source>
        <dbReference type="ARBA" id="ARBA00022723"/>
    </source>
</evidence>
<dbReference type="NCBIfam" id="NF001669">
    <property type="entry name" value="PRK00432.1"/>
    <property type="match status" value="1"/>
</dbReference>
<reference evidence="8" key="2">
    <citation type="submission" date="2020-09" db="EMBL/GenBank/DDBJ databases">
        <authorList>
            <person name="Sun Q."/>
            <person name="Ohkuma M."/>
        </authorList>
    </citation>
    <scope>NUCLEOTIDE SEQUENCE</scope>
    <source>
        <strain evidence="8">JCM 10088</strain>
    </source>
</reference>
<dbReference type="GO" id="GO:0003735">
    <property type="term" value="F:structural constituent of ribosome"/>
    <property type="evidence" value="ECO:0007669"/>
    <property type="project" value="InterPro"/>
</dbReference>
<feature type="binding site" evidence="6">
    <location>
        <position position="47"/>
    </location>
    <ligand>
        <name>Zn(2+)</name>
        <dbReference type="ChEBI" id="CHEBI:29105"/>
    </ligand>
</feature>
<reference evidence="8" key="1">
    <citation type="journal article" date="2014" name="Int. J. Syst. Evol. Microbiol.">
        <title>Complete genome sequence of Corynebacterium casei LMG S-19264T (=DSM 44701T), isolated from a smear-ripened cheese.</title>
        <authorList>
            <consortium name="US DOE Joint Genome Institute (JGI-PGF)"/>
            <person name="Walter F."/>
            <person name="Albersmeier A."/>
            <person name="Kalinowski J."/>
            <person name="Ruckert C."/>
        </authorList>
    </citation>
    <scope>NUCLEOTIDE SEQUENCE</scope>
    <source>
        <strain evidence="8">JCM 10088</strain>
    </source>
</reference>
<evidence type="ECO:0000256" key="3">
    <source>
        <dbReference type="ARBA" id="ARBA00022833"/>
    </source>
</evidence>
<dbReference type="SUPFAM" id="SSF57829">
    <property type="entry name" value="Zn-binding ribosomal proteins"/>
    <property type="match status" value="1"/>
</dbReference>
<feature type="binding site" evidence="6">
    <location>
        <position position="28"/>
    </location>
    <ligand>
        <name>Zn(2+)</name>
        <dbReference type="ChEBI" id="CHEBI:29105"/>
    </ligand>
</feature>
<sequence length="72" mass="8501">MTDVKARAHLWYTIDMKNGVFKFNRRYCPRCGSVMAFHKEPTPRWHCGKCNYTIFETQREGAVRGRRHGAPQ</sequence>
<protein>
    <recommendedName>
        <fullName evidence="6">Small ribosomal subunit protein eS31</fullName>
    </recommendedName>
</protein>
<feature type="binding site" evidence="6">
    <location>
        <position position="50"/>
    </location>
    <ligand>
        <name>Zn(2+)</name>
        <dbReference type="ChEBI" id="CHEBI:29105"/>
    </ligand>
</feature>
<name>A0A830GYJ2_9CREN</name>
<evidence type="ECO:0000256" key="2">
    <source>
        <dbReference type="ARBA" id="ARBA00022771"/>
    </source>
</evidence>
<comment type="cofactor">
    <cofactor evidence="6">
        <name>Zn(2+)</name>
        <dbReference type="ChEBI" id="CHEBI:29105"/>
    </cofactor>
    <text evidence="6">Binds 1 zinc ion per subunit.</text>
</comment>
<evidence type="ECO:0000256" key="6">
    <source>
        <dbReference type="HAMAP-Rule" id="MF_00777"/>
    </source>
</evidence>
<dbReference type="GO" id="GO:0005840">
    <property type="term" value="C:ribosome"/>
    <property type="evidence" value="ECO:0007669"/>
    <property type="project" value="UniProtKB-KW"/>
</dbReference>
<evidence type="ECO:0000313" key="8">
    <source>
        <dbReference type="EMBL" id="GGP22515.1"/>
    </source>
</evidence>
<dbReference type="EMBL" id="BMNL01000004">
    <property type="protein sequence ID" value="GGP22515.1"/>
    <property type="molecule type" value="Genomic_DNA"/>
</dbReference>
<dbReference type="Pfam" id="PF01599">
    <property type="entry name" value="Ribosomal_S27"/>
    <property type="match status" value="1"/>
</dbReference>
<keyword evidence="1 6" id="KW-0479">Metal-binding</keyword>
<feature type="binding site" evidence="6">
    <location>
        <position position="31"/>
    </location>
    <ligand>
        <name>Zn(2+)</name>
        <dbReference type="ChEBI" id="CHEBI:29105"/>
    </ligand>
</feature>